<dbReference type="InterPro" id="IPR043502">
    <property type="entry name" value="DNA/RNA_pol_sf"/>
</dbReference>
<dbReference type="SUPFAM" id="SSF56672">
    <property type="entry name" value="DNA/RNA polymerases"/>
    <property type="match status" value="1"/>
</dbReference>
<dbReference type="EMBL" id="JASPKY010000094">
    <property type="protein sequence ID" value="KAK9737911.1"/>
    <property type="molecule type" value="Genomic_DNA"/>
</dbReference>
<name>A0AAW1LVI3_POPJA</name>
<evidence type="ECO:0000313" key="2">
    <source>
        <dbReference type="Proteomes" id="UP001458880"/>
    </source>
</evidence>
<dbReference type="AlphaFoldDB" id="A0AAW1LVI3"/>
<gene>
    <name evidence="1" type="ORF">QE152_g10317</name>
</gene>
<keyword evidence="2" id="KW-1185">Reference proteome</keyword>
<sequence>MFSVNFNIKKTRITKRVILSTVSQIFDPLGLIGPIVIRVKSLLQKLWELKTGWDETVPTYIYTTARKLFDELENIHEISIPRHVLLSNPVNIQIHGFCDASELAYGASIYIRTQTSDSKICTRLLTAKSRVAPIKTISIPRLELCAAFLLSKLMKEVLKAMDLNSSDIWYWSDSTIVISWLQMSPNNLKTFVANRVSNIQNIVISWLQMSPNNLKTFVANRVSNIQNITDVQRWRHVLSKDNPADIISRGLSVNELKNSRLWWSGPKWLSLSTEQWPVSNCEHELPVPEAKSVNFLSTKADYTIFERYSNLRRLQRIVAYSLRFIDNCRTKNNRHGDLTLEELKSSLLSLIKLAQRQIIGKEINSLKYKQNVRNSKLKSLDSFFDENEILRVGGRLKNANIDFSQKHPIILPKHQLTNLIIKQKHLENLHAGVQTLLGIIRQKFWLKTRRIQ</sequence>
<proteinExistence type="predicted"/>
<organism evidence="1 2">
    <name type="scientific">Popillia japonica</name>
    <name type="common">Japanese beetle</name>
    <dbReference type="NCBI Taxonomy" id="7064"/>
    <lineage>
        <taxon>Eukaryota</taxon>
        <taxon>Metazoa</taxon>
        <taxon>Ecdysozoa</taxon>
        <taxon>Arthropoda</taxon>
        <taxon>Hexapoda</taxon>
        <taxon>Insecta</taxon>
        <taxon>Pterygota</taxon>
        <taxon>Neoptera</taxon>
        <taxon>Endopterygota</taxon>
        <taxon>Coleoptera</taxon>
        <taxon>Polyphaga</taxon>
        <taxon>Scarabaeiformia</taxon>
        <taxon>Scarabaeidae</taxon>
        <taxon>Rutelinae</taxon>
        <taxon>Popillia</taxon>
    </lineage>
</organism>
<evidence type="ECO:0000313" key="1">
    <source>
        <dbReference type="EMBL" id="KAK9737911.1"/>
    </source>
</evidence>
<dbReference type="GO" id="GO:0071897">
    <property type="term" value="P:DNA biosynthetic process"/>
    <property type="evidence" value="ECO:0007669"/>
    <property type="project" value="UniProtKB-ARBA"/>
</dbReference>
<dbReference type="PANTHER" id="PTHR47331">
    <property type="entry name" value="PHD-TYPE DOMAIN-CONTAINING PROTEIN"/>
    <property type="match status" value="1"/>
</dbReference>
<reference evidence="1 2" key="1">
    <citation type="journal article" date="2024" name="BMC Genomics">
        <title>De novo assembly and annotation of Popillia japonica's genome with initial clues to its potential as an invasive pest.</title>
        <authorList>
            <person name="Cucini C."/>
            <person name="Boschi S."/>
            <person name="Funari R."/>
            <person name="Cardaioli E."/>
            <person name="Iannotti N."/>
            <person name="Marturano G."/>
            <person name="Paoli F."/>
            <person name="Bruttini M."/>
            <person name="Carapelli A."/>
            <person name="Frati F."/>
            <person name="Nardi F."/>
        </authorList>
    </citation>
    <scope>NUCLEOTIDE SEQUENCE [LARGE SCALE GENOMIC DNA]</scope>
    <source>
        <strain evidence="1">DMR45628</strain>
    </source>
</reference>
<comment type="caution">
    <text evidence="1">The sequence shown here is derived from an EMBL/GenBank/DDBJ whole genome shotgun (WGS) entry which is preliminary data.</text>
</comment>
<dbReference type="InterPro" id="IPR008042">
    <property type="entry name" value="Retrotrans_Pao"/>
</dbReference>
<accession>A0AAW1LVI3</accession>
<dbReference type="Pfam" id="PF05380">
    <property type="entry name" value="Peptidase_A17"/>
    <property type="match status" value="1"/>
</dbReference>
<protein>
    <submittedName>
        <fullName evidence="1">Pao retrotransposon peptidase</fullName>
    </submittedName>
</protein>
<dbReference type="Proteomes" id="UP001458880">
    <property type="component" value="Unassembled WGS sequence"/>
</dbReference>